<dbReference type="OrthoDB" id="3010635at2759"/>
<protein>
    <submittedName>
        <fullName evidence="2">Uncharacterized protein</fullName>
    </submittedName>
</protein>
<evidence type="ECO:0000313" key="2">
    <source>
        <dbReference type="EMBL" id="KAF5384539.1"/>
    </source>
</evidence>
<proteinExistence type="predicted"/>
<keyword evidence="3" id="KW-1185">Reference proteome</keyword>
<keyword evidence="1" id="KW-0732">Signal</keyword>
<dbReference type="Proteomes" id="UP000518752">
    <property type="component" value="Unassembled WGS sequence"/>
</dbReference>
<organism evidence="2 3">
    <name type="scientific">Collybiopsis confluens</name>
    <dbReference type="NCBI Taxonomy" id="2823264"/>
    <lineage>
        <taxon>Eukaryota</taxon>
        <taxon>Fungi</taxon>
        <taxon>Dikarya</taxon>
        <taxon>Basidiomycota</taxon>
        <taxon>Agaricomycotina</taxon>
        <taxon>Agaricomycetes</taxon>
        <taxon>Agaricomycetidae</taxon>
        <taxon>Agaricales</taxon>
        <taxon>Marasmiineae</taxon>
        <taxon>Omphalotaceae</taxon>
        <taxon>Collybiopsis</taxon>
    </lineage>
</organism>
<sequence>MLKQRTLLLILILLYFSLRPILQQPIMFSSYATISALLVVSLAARIQAIPFADLTSALPRDVTHIALDERSHEYVAFKRDGSLYGRYSADMADFIRRRGTPASSCTNLTIAEAKTLGGWNTIVKYADDKWGTGSRKIVVNPDDYPSSGALVCITDQNVKATFTGSPTCQSNKVTTSGQITGTTGTVSIAVAQGFTATASLVVSKAATIGVSDTLSTKIDFPEVAEVSESVTLSTDITNTQTSGFTSSHNDVSTVTVVMNAPKGETCNAITSVTTCTLQATGRVQYLASGWVWFNYDDKTHGHYKSLQSEEWTEKKAAPIPALLSMVFILSSSAFWLLSDGGFANSNIYSLVAVGVVPDAVLFPEAATFTNAEIALGIRASFFS</sequence>
<dbReference type="AlphaFoldDB" id="A0A8H5HJL1"/>
<name>A0A8H5HJL1_9AGAR</name>
<reference evidence="2 3" key="1">
    <citation type="journal article" date="2020" name="ISME J.">
        <title>Uncovering the hidden diversity of litter-decomposition mechanisms in mushroom-forming fungi.</title>
        <authorList>
            <person name="Floudas D."/>
            <person name="Bentzer J."/>
            <person name="Ahren D."/>
            <person name="Johansson T."/>
            <person name="Persson P."/>
            <person name="Tunlid A."/>
        </authorList>
    </citation>
    <scope>NUCLEOTIDE SEQUENCE [LARGE SCALE GENOMIC DNA]</scope>
    <source>
        <strain evidence="2 3">CBS 406.79</strain>
    </source>
</reference>
<comment type="caution">
    <text evidence="2">The sequence shown here is derived from an EMBL/GenBank/DDBJ whole genome shotgun (WGS) entry which is preliminary data.</text>
</comment>
<evidence type="ECO:0000256" key="1">
    <source>
        <dbReference type="SAM" id="SignalP"/>
    </source>
</evidence>
<dbReference type="EMBL" id="JAACJN010000043">
    <property type="protein sequence ID" value="KAF5384539.1"/>
    <property type="molecule type" value="Genomic_DNA"/>
</dbReference>
<feature type="signal peptide" evidence="1">
    <location>
        <begin position="1"/>
        <end position="23"/>
    </location>
</feature>
<feature type="chain" id="PRO_5034142516" evidence="1">
    <location>
        <begin position="24"/>
        <end position="383"/>
    </location>
</feature>
<gene>
    <name evidence="2" type="ORF">D9757_006447</name>
</gene>
<evidence type="ECO:0000313" key="3">
    <source>
        <dbReference type="Proteomes" id="UP000518752"/>
    </source>
</evidence>
<accession>A0A8H5HJL1</accession>